<dbReference type="GO" id="GO:0000492">
    <property type="term" value="P:box C/D snoRNP assembly"/>
    <property type="evidence" value="ECO:0007669"/>
    <property type="project" value="TreeGrafter"/>
</dbReference>
<reference evidence="11" key="2">
    <citation type="submission" date="2013-07" db="EMBL/GenBank/DDBJ databases">
        <authorList>
            <consortium name="The Broad Institute Genome Sequencing Platform"/>
            <person name="Cuomo C."/>
            <person name="Litvintseva A."/>
            <person name="Chen Y."/>
            <person name="Heitman J."/>
            <person name="Sun S."/>
            <person name="Springer D."/>
            <person name="Dromer F."/>
            <person name="Young S.K."/>
            <person name="Zeng Q."/>
            <person name="Gargeya S."/>
            <person name="Fitzgerald M."/>
            <person name="Abouelleil A."/>
            <person name="Alvarado L."/>
            <person name="Berlin A.M."/>
            <person name="Chapman S.B."/>
            <person name="Dewar J."/>
            <person name="Goldberg J."/>
            <person name="Griggs A."/>
            <person name="Gujja S."/>
            <person name="Hansen M."/>
            <person name="Howarth C."/>
            <person name="Imamovic A."/>
            <person name="Larimer J."/>
            <person name="McCowan C."/>
            <person name="Murphy C."/>
            <person name="Pearson M."/>
            <person name="Priest M."/>
            <person name="Roberts A."/>
            <person name="Saif S."/>
            <person name="Shea T."/>
            <person name="Sykes S."/>
            <person name="Wortman J."/>
            <person name="Nusbaum C."/>
            <person name="Birren B."/>
        </authorList>
    </citation>
    <scope>NUCLEOTIDE SEQUENCE</scope>
    <source>
        <strain evidence="11">CBS 10117</strain>
    </source>
</reference>
<evidence type="ECO:0000256" key="8">
    <source>
        <dbReference type="SAM" id="MobiDB-lite"/>
    </source>
</evidence>
<dbReference type="InterPro" id="IPR007529">
    <property type="entry name" value="Znf_HIT"/>
</dbReference>
<dbReference type="Gene3D" id="3.30.60.190">
    <property type="match status" value="1"/>
</dbReference>
<evidence type="ECO:0000313" key="12">
    <source>
        <dbReference type="Proteomes" id="UP000078595"/>
    </source>
</evidence>
<dbReference type="PANTHER" id="PTHR13483">
    <property type="entry name" value="BOX C_D SNORNA PROTEIN 1-RELATED"/>
    <property type="match status" value="1"/>
</dbReference>
<feature type="compositionally biased region" description="Acidic residues" evidence="8">
    <location>
        <begin position="416"/>
        <end position="443"/>
    </location>
</feature>
<evidence type="ECO:0000256" key="1">
    <source>
        <dbReference type="ARBA" id="ARBA00022553"/>
    </source>
</evidence>
<dbReference type="GeneID" id="28964678"/>
<dbReference type="Proteomes" id="UP000078595">
    <property type="component" value="Chromosome 1"/>
</dbReference>
<protein>
    <recommendedName>
        <fullName evidence="9">HIT-type domain-containing protein</fullName>
    </recommendedName>
</protein>
<dbReference type="GO" id="GO:0000463">
    <property type="term" value="P:maturation of LSU-rRNA from tricistronic rRNA transcript (SSU-rRNA, 5.8S rRNA, LSU-rRNA)"/>
    <property type="evidence" value="ECO:0007669"/>
    <property type="project" value="TreeGrafter"/>
</dbReference>
<keyword evidence="2" id="KW-0479">Metal-binding</keyword>
<evidence type="ECO:0000256" key="3">
    <source>
        <dbReference type="ARBA" id="ARBA00022771"/>
    </source>
</evidence>
<dbReference type="PANTHER" id="PTHR13483:SF3">
    <property type="entry name" value="BOX C_D SNORNA PROTEIN 1"/>
    <property type="match status" value="1"/>
</dbReference>
<dbReference type="InterPro" id="IPR051639">
    <property type="entry name" value="BCD1"/>
</dbReference>
<name>A0A1A6AGH3_9TREE</name>
<dbReference type="GO" id="GO:0048254">
    <property type="term" value="P:snoRNA localization"/>
    <property type="evidence" value="ECO:0007669"/>
    <property type="project" value="TreeGrafter"/>
</dbReference>
<dbReference type="PROSITE" id="PS51083">
    <property type="entry name" value="ZF_HIT"/>
    <property type="match status" value="1"/>
</dbReference>
<dbReference type="CDD" id="cd23023">
    <property type="entry name" value="zf-HIT_BCD1"/>
    <property type="match status" value="1"/>
</dbReference>
<keyword evidence="1" id="KW-0597">Phosphoprotein</keyword>
<dbReference type="EMBL" id="CP144530">
    <property type="protein sequence ID" value="WWC58435.1"/>
    <property type="molecule type" value="Genomic_DNA"/>
</dbReference>
<dbReference type="AlphaFoldDB" id="A0A1A6AGH3"/>
<dbReference type="Pfam" id="PF04438">
    <property type="entry name" value="zf-HIT"/>
    <property type="match status" value="1"/>
</dbReference>
<reference evidence="10" key="1">
    <citation type="submission" date="2013-07" db="EMBL/GenBank/DDBJ databases">
        <title>The Genome Sequence of Cryptococcus dejecticola CBS10117.</title>
        <authorList>
            <consortium name="The Broad Institute Genome Sequencing Platform"/>
            <person name="Cuomo C."/>
            <person name="Litvintseva A."/>
            <person name="Chen Y."/>
            <person name="Heitman J."/>
            <person name="Sun S."/>
            <person name="Springer D."/>
            <person name="Dromer F."/>
            <person name="Young S.K."/>
            <person name="Zeng Q."/>
            <person name="Gargeya S."/>
            <person name="Fitzgerald M."/>
            <person name="Abouelleil A."/>
            <person name="Alvarado L."/>
            <person name="Berlin A.M."/>
            <person name="Chapman S.B."/>
            <person name="Dewar J."/>
            <person name="Goldberg J."/>
            <person name="Griggs A."/>
            <person name="Gujja S."/>
            <person name="Hansen M."/>
            <person name="Howarth C."/>
            <person name="Imamovic A."/>
            <person name="Larimer J."/>
            <person name="McCowan C."/>
            <person name="Murphy C."/>
            <person name="Pearson M."/>
            <person name="Priest M."/>
            <person name="Roberts A."/>
            <person name="Saif S."/>
            <person name="Shea T."/>
            <person name="Sykes S."/>
            <person name="Wortman J."/>
            <person name="Nusbaum C."/>
            <person name="Birren B."/>
        </authorList>
    </citation>
    <scope>NUCLEOTIDE SEQUENCE [LARGE SCALE GENOMIC DNA]</scope>
    <source>
        <strain evidence="10">CBS 10117</strain>
    </source>
</reference>
<dbReference type="KEGG" id="kdj:28964678"/>
<dbReference type="GO" id="GO:0008270">
    <property type="term" value="F:zinc ion binding"/>
    <property type="evidence" value="ECO:0007669"/>
    <property type="project" value="UniProtKB-UniRule"/>
</dbReference>
<evidence type="ECO:0000256" key="5">
    <source>
        <dbReference type="ARBA" id="ARBA00049598"/>
    </source>
</evidence>
<dbReference type="Pfam" id="PF25790">
    <property type="entry name" value="BCD1"/>
    <property type="match status" value="1"/>
</dbReference>
<dbReference type="VEuPathDB" id="FungiDB:I303_00979"/>
<keyword evidence="3 7" id="KW-0863">Zinc-finger</keyword>
<keyword evidence="12" id="KW-1185">Reference proteome</keyword>
<dbReference type="InterPro" id="IPR057721">
    <property type="entry name" value="BCD1_alpha/beta"/>
</dbReference>
<accession>A0A1A6AGH3</accession>
<gene>
    <name evidence="10" type="ORF">I303_00979</name>
    <name evidence="11" type="ORF">I303_100975</name>
</gene>
<feature type="compositionally biased region" description="Basic and acidic residues" evidence="8">
    <location>
        <begin position="360"/>
        <end position="377"/>
    </location>
</feature>
<evidence type="ECO:0000259" key="9">
    <source>
        <dbReference type="PROSITE" id="PS51083"/>
    </source>
</evidence>
<evidence type="ECO:0000256" key="7">
    <source>
        <dbReference type="PROSITE-ProRule" id="PRU00453"/>
    </source>
</evidence>
<dbReference type="SUPFAM" id="SSF144232">
    <property type="entry name" value="HIT/MYND zinc finger-like"/>
    <property type="match status" value="1"/>
</dbReference>
<feature type="compositionally biased region" description="Acidic residues" evidence="8">
    <location>
        <begin position="388"/>
        <end position="409"/>
    </location>
</feature>
<evidence type="ECO:0000256" key="6">
    <source>
        <dbReference type="ARBA" id="ARBA00049654"/>
    </source>
</evidence>
<sequence length="463" mass="50687">MNHPLPARPSFIPSSSISIAGPSRLPLVSNPNITPKPPADITKCTICSIPPKYTCPRCSKRTCSLDCSKKHKTQDECSGVRDPTAFVPLNQYSQGAWSDDYKWLEEGRRKVSAWGEDVKIDEMSQAEHQSRIQSQAGVIDRKGKSPAGRTKVRPATKKAWKLKLELAKLGCEIDYLPSGMERKKLNQSNWSPKSQQIHVTIYLTVPAALLKKASDKEEPKTIIHPRVLFSPSSSGEDKSKSIQTLSSLTNIPLVSHRIVYLLPFHSTPSRAAPAHTEGQRLFYPPLGPSKPLAEVFKGTSWIEFPTVELMDAKKWESGLKEQKFAIIPLSEPVLASRNPVRTRDSGWGKRKVVNVNDGETTDRRVKDEGSVAKKPKLDTAGLMALGDYESDEDEDGDGAVDDGDEDENEGGGADVAESDEEIEEAIAPDADVDEEDQDEEEDGPSIVVLQAVGLALAADLGEA</sequence>
<organism evidence="10">
    <name type="scientific">Kwoniella dejecticola CBS 10117</name>
    <dbReference type="NCBI Taxonomy" id="1296121"/>
    <lineage>
        <taxon>Eukaryota</taxon>
        <taxon>Fungi</taxon>
        <taxon>Dikarya</taxon>
        <taxon>Basidiomycota</taxon>
        <taxon>Agaricomycotina</taxon>
        <taxon>Tremellomycetes</taxon>
        <taxon>Tremellales</taxon>
        <taxon>Cryptococcaceae</taxon>
        <taxon>Kwoniella</taxon>
    </lineage>
</organism>
<feature type="region of interest" description="Disordered" evidence="8">
    <location>
        <begin position="358"/>
        <end position="445"/>
    </location>
</feature>
<comment type="similarity">
    <text evidence="6">Belongs to the BCD1 family.</text>
</comment>
<evidence type="ECO:0000256" key="2">
    <source>
        <dbReference type="ARBA" id="ARBA00022723"/>
    </source>
</evidence>
<dbReference type="OrthoDB" id="272357at2759"/>
<feature type="region of interest" description="Disordered" evidence="8">
    <location>
        <begin position="127"/>
        <end position="154"/>
    </location>
</feature>
<evidence type="ECO:0000313" key="11">
    <source>
        <dbReference type="EMBL" id="WWC58435.1"/>
    </source>
</evidence>
<dbReference type="GO" id="GO:0070761">
    <property type="term" value="C:pre-snoRNP complex"/>
    <property type="evidence" value="ECO:0007669"/>
    <property type="project" value="TreeGrafter"/>
</dbReference>
<reference evidence="11" key="3">
    <citation type="submission" date="2024-02" db="EMBL/GenBank/DDBJ databases">
        <title>Comparative genomics of Cryptococcus and Kwoniella reveals pathogenesis evolution and contrasting modes of karyotype evolution via chromosome fusion or intercentromeric recombination.</title>
        <authorList>
            <person name="Coelho M.A."/>
            <person name="David-Palma M."/>
            <person name="Shea T."/>
            <person name="Bowers K."/>
            <person name="McGinley-Smith S."/>
            <person name="Mohammad A.W."/>
            <person name="Gnirke A."/>
            <person name="Yurkov A.M."/>
            <person name="Nowrousian M."/>
            <person name="Sun S."/>
            <person name="Cuomo C.A."/>
            <person name="Heitman J."/>
        </authorList>
    </citation>
    <scope>NUCLEOTIDE SEQUENCE</scope>
    <source>
        <strain evidence="11">CBS 10117</strain>
    </source>
</reference>
<dbReference type="STRING" id="1296121.A0A1A6AGH3"/>
<dbReference type="EMBL" id="KI894027">
    <property type="protein sequence ID" value="OBR89157.1"/>
    <property type="molecule type" value="Genomic_DNA"/>
</dbReference>
<evidence type="ECO:0000256" key="4">
    <source>
        <dbReference type="ARBA" id="ARBA00022833"/>
    </source>
</evidence>
<proteinExistence type="inferred from homology"/>
<comment type="function">
    <text evidence="5">Required for box C/D snoRNAs accumulation involved in snoRNA processing, snoRNA transport to the nucleolus and ribosome biogenesis.</text>
</comment>
<dbReference type="RefSeq" id="XP_018266999.1">
    <property type="nucleotide sequence ID" value="XM_018404345.1"/>
</dbReference>
<dbReference type="GO" id="GO:0005634">
    <property type="term" value="C:nucleus"/>
    <property type="evidence" value="ECO:0007669"/>
    <property type="project" value="TreeGrafter"/>
</dbReference>
<evidence type="ECO:0000313" key="10">
    <source>
        <dbReference type="EMBL" id="OBR89157.1"/>
    </source>
</evidence>
<keyword evidence="4" id="KW-0862">Zinc</keyword>
<feature type="domain" description="HIT-type" evidence="9">
    <location>
        <begin position="44"/>
        <end position="77"/>
    </location>
</feature>